<dbReference type="EMBL" id="CAOQHR010000008">
    <property type="protein sequence ID" value="CAI6338334.1"/>
    <property type="molecule type" value="Genomic_DNA"/>
</dbReference>
<feature type="region of interest" description="Disordered" evidence="1">
    <location>
        <begin position="355"/>
        <end position="456"/>
    </location>
</feature>
<dbReference type="AlphaFoldDB" id="A0A9W4UMC3"/>
<comment type="caution">
    <text evidence="2">The sequence shown here is derived from an EMBL/GenBank/DDBJ whole genome shotgun (WGS) entry which is preliminary data.</text>
</comment>
<feature type="region of interest" description="Disordered" evidence="1">
    <location>
        <begin position="260"/>
        <end position="300"/>
    </location>
</feature>
<proteinExistence type="predicted"/>
<protein>
    <submittedName>
        <fullName evidence="2">Uncharacterized protein</fullName>
    </submittedName>
</protein>
<feature type="compositionally biased region" description="Basic and acidic residues" evidence="1">
    <location>
        <begin position="355"/>
        <end position="375"/>
    </location>
</feature>
<evidence type="ECO:0000313" key="2">
    <source>
        <dbReference type="EMBL" id="CAI6338334.1"/>
    </source>
</evidence>
<reference evidence="2" key="1">
    <citation type="submission" date="2023-01" db="EMBL/GenBank/DDBJ databases">
        <authorList>
            <person name="Van Ghelder C."/>
            <person name="Rancurel C."/>
        </authorList>
    </citation>
    <scope>NUCLEOTIDE SEQUENCE</scope>
    <source>
        <strain evidence="2">CNCM I-4278</strain>
    </source>
</reference>
<name>A0A9W4UMC3_9PLEO</name>
<accession>A0A9W4UMC3</accession>
<evidence type="ECO:0000313" key="3">
    <source>
        <dbReference type="Proteomes" id="UP001152607"/>
    </source>
</evidence>
<sequence length="476" mass="53445">MASTEDIPDATLDAIFSCAVCGDRFSDVYKGHTQDVGGLSDGINRRDRLVTRLYVGACCHVICIKHIGDGAGPAFHAAGKRPSAPCPVCIGEGHSDQPRELFSVRGFEAGEYDPAIPKDWFSTPPSMLLNAKDRDGETVRFHYLALRRYIKHADVLLKRTQEDLAHTQTKLLLVTAAPDHERIDRYQKEIERLRPFEEEARRLRSERSLMKERLASAGIPMPLQALPSLPEDMVVDERGCFVHPEMTPTISESSAVDLGLSLQPHPRPLKRVRPRSPSHDQQAAPSSADMMPPPPKPPGRIMSMRKSIPQKLREKFLSKPVPPRNDFYLLNESPVAPGGGTLYSTTSRTFDARNSDADMFRGVHDPREPQSDRQRSIHSRASQYDQERLETTETRNPGPHHLAEHRQFSGIPSRTYRTLPDPLRSHATGYPTNEFSHSDKSDPITPPAVLFKRPAEREPDRILRTFRHISIAKGPI</sequence>
<gene>
    <name evidence="2" type="ORF">PDIGIT_LOCUS11462</name>
</gene>
<evidence type="ECO:0000256" key="1">
    <source>
        <dbReference type="SAM" id="MobiDB-lite"/>
    </source>
</evidence>
<keyword evidence="3" id="KW-1185">Reference proteome</keyword>
<dbReference type="OrthoDB" id="5410764at2759"/>
<feature type="compositionally biased region" description="Basic residues" evidence="1">
    <location>
        <begin position="267"/>
        <end position="276"/>
    </location>
</feature>
<organism evidence="2 3">
    <name type="scientific">Periconia digitata</name>
    <dbReference type="NCBI Taxonomy" id="1303443"/>
    <lineage>
        <taxon>Eukaryota</taxon>
        <taxon>Fungi</taxon>
        <taxon>Dikarya</taxon>
        <taxon>Ascomycota</taxon>
        <taxon>Pezizomycotina</taxon>
        <taxon>Dothideomycetes</taxon>
        <taxon>Pleosporomycetidae</taxon>
        <taxon>Pleosporales</taxon>
        <taxon>Massarineae</taxon>
        <taxon>Periconiaceae</taxon>
        <taxon>Periconia</taxon>
    </lineage>
</organism>
<dbReference type="Proteomes" id="UP001152607">
    <property type="component" value="Unassembled WGS sequence"/>
</dbReference>